<evidence type="ECO:0000256" key="4">
    <source>
        <dbReference type="ARBA" id="ARBA00023157"/>
    </source>
</evidence>
<gene>
    <name evidence="8" type="ORF">H7B90_29040</name>
</gene>
<feature type="domain" description="Thioredoxin-like fold" evidence="7">
    <location>
        <begin position="61"/>
        <end position="231"/>
    </location>
</feature>
<dbReference type="GO" id="GO:0016491">
    <property type="term" value="F:oxidoreductase activity"/>
    <property type="evidence" value="ECO:0007669"/>
    <property type="project" value="UniProtKB-KW"/>
</dbReference>
<evidence type="ECO:0000256" key="3">
    <source>
        <dbReference type="ARBA" id="ARBA00023002"/>
    </source>
</evidence>
<feature type="transmembrane region" description="Helical" evidence="6">
    <location>
        <begin position="27"/>
        <end position="46"/>
    </location>
</feature>
<keyword evidence="3" id="KW-0560">Oxidoreductase</keyword>
<dbReference type="Pfam" id="PF13462">
    <property type="entry name" value="Thioredoxin_4"/>
    <property type="match status" value="1"/>
</dbReference>
<protein>
    <submittedName>
        <fullName evidence="8">Thioredoxin domain-containing protein</fullName>
    </submittedName>
</protein>
<evidence type="ECO:0000256" key="6">
    <source>
        <dbReference type="SAM" id="Phobius"/>
    </source>
</evidence>
<dbReference type="Gene3D" id="3.40.30.10">
    <property type="entry name" value="Glutaredoxin"/>
    <property type="match status" value="1"/>
</dbReference>
<evidence type="ECO:0000259" key="7">
    <source>
        <dbReference type="Pfam" id="PF13462"/>
    </source>
</evidence>
<keyword evidence="6" id="KW-0812">Transmembrane</keyword>
<proteinExistence type="inferred from homology"/>
<dbReference type="SUPFAM" id="SSF52833">
    <property type="entry name" value="Thioredoxin-like"/>
    <property type="match status" value="1"/>
</dbReference>
<comment type="caution">
    <text evidence="8">The sequence shown here is derived from an EMBL/GenBank/DDBJ whole genome shotgun (WGS) entry which is preliminary data.</text>
</comment>
<keyword evidence="4" id="KW-1015">Disulfide bond</keyword>
<evidence type="ECO:0000256" key="2">
    <source>
        <dbReference type="ARBA" id="ARBA00022729"/>
    </source>
</evidence>
<dbReference type="InterPro" id="IPR036249">
    <property type="entry name" value="Thioredoxin-like_sf"/>
</dbReference>
<evidence type="ECO:0000313" key="8">
    <source>
        <dbReference type="EMBL" id="MBB6695449.1"/>
    </source>
</evidence>
<evidence type="ECO:0000256" key="1">
    <source>
        <dbReference type="ARBA" id="ARBA00005791"/>
    </source>
</evidence>
<dbReference type="AlphaFoldDB" id="A0A841U6I8"/>
<keyword evidence="5" id="KW-0676">Redox-active center</keyword>
<accession>A0A841U6I8</accession>
<dbReference type="EMBL" id="JACJVR010000128">
    <property type="protein sequence ID" value="MBB6695449.1"/>
    <property type="molecule type" value="Genomic_DNA"/>
</dbReference>
<dbReference type="PANTHER" id="PTHR13887:SF14">
    <property type="entry name" value="DISULFIDE BOND FORMATION PROTEIN D"/>
    <property type="match status" value="1"/>
</dbReference>
<comment type="similarity">
    <text evidence="1">Belongs to the thioredoxin family. DsbA subfamily.</text>
</comment>
<keyword evidence="6" id="KW-0472">Membrane</keyword>
<sequence>MQKSQRKAENRQLRQKQQEQKKRRTRILVWTTAVVFVALIAAVIIFKPKEAPVAIDYDNVPTMGSADAKVKIAEFGDFKCPTCQYFSLNLLPEIKKDYIDTGLVSLSFLNYTIIWQDSNDAALAAQSVYHQNKDEFWKYYDALYRKQQPQEHEVWATPEFLTEVARSEGIKVDYDKLKADIENKTYQDEVDAQNKLARSKNFPGTPTVLINGERLDDEHALNLDKLKAKIDEALKEANVETK</sequence>
<dbReference type="RefSeq" id="WP_185139399.1">
    <property type="nucleotide sequence ID" value="NZ_BORM01000014.1"/>
</dbReference>
<name>A0A841U6I8_9BACL</name>
<keyword evidence="9" id="KW-1185">Reference proteome</keyword>
<evidence type="ECO:0000256" key="5">
    <source>
        <dbReference type="ARBA" id="ARBA00023284"/>
    </source>
</evidence>
<reference evidence="8 9" key="1">
    <citation type="submission" date="2020-08" db="EMBL/GenBank/DDBJ databases">
        <title>Cohnella phylogeny.</title>
        <authorList>
            <person name="Dunlap C."/>
        </authorList>
    </citation>
    <scope>NUCLEOTIDE SEQUENCE [LARGE SCALE GENOMIC DNA]</scope>
    <source>
        <strain evidence="8 9">DSM 25239</strain>
    </source>
</reference>
<keyword evidence="2" id="KW-0732">Signal</keyword>
<dbReference type="Proteomes" id="UP000553776">
    <property type="component" value="Unassembled WGS sequence"/>
</dbReference>
<evidence type="ECO:0000313" key="9">
    <source>
        <dbReference type="Proteomes" id="UP000553776"/>
    </source>
</evidence>
<dbReference type="PANTHER" id="PTHR13887">
    <property type="entry name" value="GLUTATHIONE S-TRANSFERASE KAPPA"/>
    <property type="match status" value="1"/>
</dbReference>
<organism evidence="8 9">
    <name type="scientific">Cohnella xylanilytica</name>
    <dbReference type="NCBI Taxonomy" id="557555"/>
    <lineage>
        <taxon>Bacteria</taxon>
        <taxon>Bacillati</taxon>
        <taxon>Bacillota</taxon>
        <taxon>Bacilli</taxon>
        <taxon>Bacillales</taxon>
        <taxon>Paenibacillaceae</taxon>
        <taxon>Cohnella</taxon>
    </lineage>
</organism>
<keyword evidence="6" id="KW-1133">Transmembrane helix</keyword>
<dbReference type="InterPro" id="IPR012336">
    <property type="entry name" value="Thioredoxin-like_fold"/>
</dbReference>